<protein>
    <submittedName>
        <fullName evidence="1">Uncharacterized protein</fullName>
    </submittedName>
</protein>
<gene>
    <name evidence="1" type="ORF">QJV27_00265</name>
</gene>
<dbReference type="Proteomes" id="UP001431634">
    <property type="component" value="Unassembled WGS sequence"/>
</dbReference>
<evidence type="ECO:0000313" key="2">
    <source>
        <dbReference type="Proteomes" id="UP001431634"/>
    </source>
</evidence>
<organism evidence="1 2">
    <name type="scientific">Commensalibacter oyaizuii</name>
    <dbReference type="NCBI Taxonomy" id="3043873"/>
    <lineage>
        <taxon>Bacteria</taxon>
        <taxon>Pseudomonadati</taxon>
        <taxon>Pseudomonadota</taxon>
        <taxon>Alphaproteobacteria</taxon>
        <taxon>Acetobacterales</taxon>
        <taxon>Acetobacteraceae</taxon>
    </lineage>
</organism>
<keyword evidence="2" id="KW-1185">Reference proteome</keyword>
<dbReference type="EMBL" id="JASBAO010000001">
    <property type="protein sequence ID" value="MDI2089821.1"/>
    <property type="molecule type" value="Genomic_DNA"/>
</dbReference>
<reference evidence="1" key="1">
    <citation type="submission" date="2023-05" db="EMBL/GenBank/DDBJ databases">
        <title>Whole genome sequence of Commensalibacter sp.</title>
        <authorList>
            <person name="Charoenyingcharoen P."/>
            <person name="Yukphan P."/>
        </authorList>
    </citation>
    <scope>NUCLEOTIDE SEQUENCE</scope>
    <source>
        <strain evidence="1">TBRC 16381</strain>
    </source>
</reference>
<comment type="caution">
    <text evidence="1">The sequence shown here is derived from an EMBL/GenBank/DDBJ whole genome shotgun (WGS) entry which is preliminary data.</text>
</comment>
<name>A0ABT6PY89_9PROT</name>
<dbReference type="RefSeq" id="WP_281446996.1">
    <property type="nucleotide sequence ID" value="NZ_JASBAO010000001.1"/>
</dbReference>
<evidence type="ECO:0000313" key="1">
    <source>
        <dbReference type="EMBL" id="MDI2089821.1"/>
    </source>
</evidence>
<sequence>MTQKIAILYQALPPPIIDGLRKDKKPGGYSDSGADIAFVGLTIPDILSYLI</sequence>
<accession>A0ABT6PY89</accession>
<proteinExistence type="predicted"/>